<sequence length="550" mass="61884">MDADLCRWVLEFLLRSSISDSLIKKIIAVIPVSNSDLRLKKTLLLRTIQTEVSKGSVTENILEILEFIEELDRIDGIEVMDTMKGAYCAVAVECTVKYLEAFPYNEGKYLDAVQRIWRGRTEKMETSAEGSHLVSDELKDWRDEIEAAVWDARVGKRLAKMHARKDALDTVKDFLAEAWAIMGPSFLELAASLTKVTDLQSSLDSGVRDENGEVMVDRPYACDDVGASDRIDFSAGPMDDVEGKTVSSPSRSRDSGASVRDEWGIFALPLSIMAPQGTSHNQVDEQVEEKAVPSAHESQKLGACGSTAQKDKGMQKGPVLRRKHTACHRRCRGVKITSSDEVGANGSCRKYYSLPSAEVKRVQETLKSSSLELQDLVEDPLSRALQISDTVRSELARKDMKHEPTIENQSRDVDAPNPHAKKGDHVEIHVANLGNQSSVQQSNVLQSSLMQRNSTAHTYEWDDSIDDSPERIPIHLSSPRTCNVSPLNKYETTRIRKRRKRWSSLEEDTLRNGVKKFGKGNWKVILNCYRDIFNERTEVDLKDKWRNMTR</sequence>
<dbReference type="Gene3D" id="1.10.246.220">
    <property type="match status" value="1"/>
</dbReference>
<evidence type="ECO:0000313" key="6">
    <source>
        <dbReference type="EMBL" id="KAJ7964317.1"/>
    </source>
</evidence>
<dbReference type="SUPFAM" id="SSF46689">
    <property type="entry name" value="Homeodomain-like"/>
    <property type="match status" value="1"/>
</dbReference>
<name>A0AAD7PR03_QUISA</name>
<comment type="subcellular location">
    <subcellularLocation>
        <location evidence="1">Nucleus</location>
    </subcellularLocation>
</comment>
<proteinExistence type="predicted"/>
<dbReference type="Proteomes" id="UP001163823">
    <property type="component" value="Chromosome 6"/>
</dbReference>
<evidence type="ECO:0000259" key="4">
    <source>
        <dbReference type="PROSITE" id="PS50090"/>
    </source>
</evidence>
<accession>A0AAD7PR03</accession>
<dbReference type="PROSITE" id="PS50090">
    <property type="entry name" value="MYB_LIKE"/>
    <property type="match status" value="1"/>
</dbReference>
<feature type="domain" description="HTH myb-type" evidence="5">
    <location>
        <begin position="494"/>
        <end position="550"/>
    </location>
</feature>
<dbReference type="PROSITE" id="PS51294">
    <property type="entry name" value="HTH_MYB"/>
    <property type="match status" value="1"/>
</dbReference>
<keyword evidence="7" id="KW-1185">Reference proteome</keyword>
<dbReference type="EMBL" id="JARAOO010000006">
    <property type="protein sequence ID" value="KAJ7964317.1"/>
    <property type="molecule type" value="Genomic_DNA"/>
</dbReference>
<evidence type="ECO:0000256" key="2">
    <source>
        <dbReference type="ARBA" id="ARBA00023242"/>
    </source>
</evidence>
<reference evidence="6" key="1">
    <citation type="journal article" date="2023" name="Science">
        <title>Elucidation of the pathway for biosynthesis of saponin adjuvants from the soapbark tree.</title>
        <authorList>
            <person name="Reed J."/>
            <person name="Orme A."/>
            <person name="El-Demerdash A."/>
            <person name="Owen C."/>
            <person name="Martin L.B.B."/>
            <person name="Misra R.C."/>
            <person name="Kikuchi S."/>
            <person name="Rejzek M."/>
            <person name="Martin A.C."/>
            <person name="Harkess A."/>
            <person name="Leebens-Mack J."/>
            <person name="Louveau T."/>
            <person name="Stephenson M.J."/>
            <person name="Osbourn A."/>
        </authorList>
    </citation>
    <scope>NUCLEOTIDE SEQUENCE</scope>
    <source>
        <strain evidence="6">S10</strain>
    </source>
</reference>
<dbReference type="InterPro" id="IPR001005">
    <property type="entry name" value="SANT/Myb"/>
</dbReference>
<organism evidence="6 7">
    <name type="scientific">Quillaja saponaria</name>
    <name type="common">Soap bark tree</name>
    <dbReference type="NCBI Taxonomy" id="32244"/>
    <lineage>
        <taxon>Eukaryota</taxon>
        <taxon>Viridiplantae</taxon>
        <taxon>Streptophyta</taxon>
        <taxon>Embryophyta</taxon>
        <taxon>Tracheophyta</taxon>
        <taxon>Spermatophyta</taxon>
        <taxon>Magnoliopsida</taxon>
        <taxon>eudicotyledons</taxon>
        <taxon>Gunneridae</taxon>
        <taxon>Pentapetalae</taxon>
        <taxon>rosids</taxon>
        <taxon>fabids</taxon>
        <taxon>Fabales</taxon>
        <taxon>Quillajaceae</taxon>
        <taxon>Quillaja</taxon>
    </lineage>
</organism>
<feature type="region of interest" description="Disordered" evidence="3">
    <location>
        <begin position="232"/>
        <end position="258"/>
    </location>
</feature>
<comment type="caution">
    <text evidence="6">The sequence shown here is derived from an EMBL/GenBank/DDBJ whole genome shotgun (WGS) entry which is preliminary data.</text>
</comment>
<dbReference type="CDD" id="cd11660">
    <property type="entry name" value="SANT_TRF"/>
    <property type="match status" value="1"/>
</dbReference>
<evidence type="ECO:0000256" key="3">
    <source>
        <dbReference type="SAM" id="MobiDB-lite"/>
    </source>
</evidence>
<protein>
    <submittedName>
        <fullName evidence="6">Telomeric repeat-binding factor like</fullName>
    </submittedName>
</protein>
<dbReference type="Pfam" id="PF00249">
    <property type="entry name" value="Myb_DNA-binding"/>
    <property type="match status" value="1"/>
</dbReference>
<dbReference type="SMART" id="SM00717">
    <property type="entry name" value="SANT"/>
    <property type="match status" value="1"/>
</dbReference>
<evidence type="ECO:0000256" key="1">
    <source>
        <dbReference type="ARBA" id="ARBA00004123"/>
    </source>
</evidence>
<dbReference type="GO" id="GO:0005634">
    <property type="term" value="C:nucleus"/>
    <property type="evidence" value="ECO:0007669"/>
    <property type="project" value="UniProtKB-SubCell"/>
</dbReference>
<dbReference type="PANTHER" id="PTHR46993">
    <property type="entry name" value="MYB TRANSCRIPTION FACTOR"/>
    <property type="match status" value="1"/>
</dbReference>
<dbReference type="PANTHER" id="PTHR46993:SF6">
    <property type="entry name" value="MYB TRANSCRIPTION FACTOR"/>
    <property type="match status" value="1"/>
</dbReference>
<dbReference type="AlphaFoldDB" id="A0AAD7PR03"/>
<dbReference type="InterPro" id="IPR009057">
    <property type="entry name" value="Homeodomain-like_sf"/>
</dbReference>
<evidence type="ECO:0000259" key="5">
    <source>
        <dbReference type="PROSITE" id="PS51294"/>
    </source>
</evidence>
<keyword evidence="2" id="KW-0539">Nucleus</keyword>
<gene>
    <name evidence="6" type="ORF">O6P43_014155</name>
</gene>
<evidence type="ECO:0000313" key="7">
    <source>
        <dbReference type="Proteomes" id="UP001163823"/>
    </source>
</evidence>
<feature type="domain" description="Myb-like" evidence="4">
    <location>
        <begin position="494"/>
        <end position="549"/>
    </location>
</feature>
<dbReference type="InterPro" id="IPR017930">
    <property type="entry name" value="Myb_dom"/>
</dbReference>